<dbReference type="GO" id="GO:0016874">
    <property type="term" value="F:ligase activity"/>
    <property type="evidence" value="ECO:0007669"/>
    <property type="project" value="UniProtKB-KW"/>
</dbReference>
<dbReference type="SMART" id="SM00487">
    <property type="entry name" value="DEXDc"/>
    <property type="match status" value="1"/>
</dbReference>
<keyword evidence="2" id="KW-0227">DNA damage</keyword>
<sequence length="912" mass="100957">MRTGAHGEAGAGLRAGLRGHPAQYAAQERARRALSAYGALAQRQTGRRGGHGRNRTRVASGMSGETGQTQVEAWFRNREWEPFAFQREVWDAYTRGESGLIHAATGTGKTYAAFLGPVIEALSEPIRQRTPRRRADAAPLRVLWITPLRALAADTEQALQQAVEGMALPWRVESRTGDTSAAQRARQRTRLPTVLVTTPESLSLLLCRADHASLFADLRCVVVDEWHELLSTKRGAQVELCLARLRALCPHLRTWGVSATLGNLQVAADTLMGLDATGMPRPARVVRGVVPKAVVVESLVPETMDRFPWAGHLNTKLLPEVIRRLENAESAIVFTNTRSQCEIWFQSLIAANPDWFIFTAIHHGSLSRAQREDVEDGLKTGRYRIVVATSSLDLGVDFAPVDVVMQIGSPKGVARLLQRAGRSGHSPGRVSRIVCVPTHAFELVEVAAARAAIEAGAIESREPLDRPLDLLAQHLVTLALGGGFTRAGVLAEVRTTRAYHRLTKEELDWVLAFVMHGGDTLRAYPEYAKVQYEEGTYRVTDRRVALRHRLSIGTIVSDHAIAVRYLTGRRLGTIEESFVSRLTPGDTFIFAGTPLEFVRLRDLTAWVRRAKKRAGAVPRWAGARMPLSSELSAAVRDMLEQARMGVFVSPEMQAVKPVLDTQADRSVIPRPDELLIERTETRDGHHLFVYPFEGRLVHEGLAALWAYRIAQLAPLSFTFSSNDYGFELLSPDRAPLEEALESGLLSTAHLLHDITNSLNAAELARRQFREIARVAGLVFSGYPGQSKSAKQLQASSGLLYDVFANHDPDNLLLAQARREVLERQLEASRLTRVLERLSRSDVRVVEVERPTPLAFPLMVDMTRASLSMEKLADRVRRMTVSAERPTRSGSASVFRFGPKDAPPAGKKRRVRK</sequence>
<feature type="region of interest" description="Disordered" evidence="10">
    <location>
        <begin position="879"/>
        <end position="912"/>
    </location>
</feature>
<dbReference type="AlphaFoldDB" id="A0A3D4V5Y8"/>
<keyword evidence="3" id="KW-0378">Hydrolase</keyword>
<dbReference type="GO" id="GO:0003677">
    <property type="term" value="F:DNA binding"/>
    <property type="evidence" value="ECO:0007669"/>
    <property type="project" value="UniProtKB-KW"/>
</dbReference>
<evidence type="ECO:0000256" key="2">
    <source>
        <dbReference type="ARBA" id="ARBA00022763"/>
    </source>
</evidence>
<evidence type="ECO:0000256" key="10">
    <source>
        <dbReference type="SAM" id="MobiDB-lite"/>
    </source>
</evidence>
<keyword evidence="5" id="KW-0067">ATP-binding</keyword>
<dbReference type="InterPro" id="IPR011545">
    <property type="entry name" value="DEAD/DEAH_box_helicase_dom"/>
</dbReference>
<evidence type="ECO:0000256" key="5">
    <source>
        <dbReference type="ARBA" id="ARBA00022840"/>
    </source>
</evidence>
<dbReference type="SUPFAM" id="SSF52540">
    <property type="entry name" value="P-loop containing nucleoside triphosphate hydrolases"/>
    <property type="match status" value="1"/>
</dbReference>
<keyword evidence="13" id="KW-0436">Ligase</keyword>
<feature type="compositionally biased region" description="Basic residues" evidence="10">
    <location>
        <begin position="45"/>
        <end position="56"/>
    </location>
</feature>
<reference evidence="13 14" key="1">
    <citation type="journal article" date="2018" name="Nat. Biotechnol.">
        <title>A standardized bacterial taxonomy based on genome phylogeny substantially revises the tree of life.</title>
        <authorList>
            <person name="Parks D.H."/>
            <person name="Chuvochina M."/>
            <person name="Waite D.W."/>
            <person name="Rinke C."/>
            <person name="Skarshewski A."/>
            <person name="Chaumeil P.A."/>
            <person name="Hugenholtz P."/>
        </authorList>
    </citation>
    <scope>NUCLEOTIDE SEQUENCE [LARGE SCALE GENOMIC DNA]</scope>
    <source>
        <strain evidence="13">UBA8844</strain>
    </source>
</reference>
<evidence type="ECO:0000313" key="13">
    <source>
        <dbReference type="EMBL" id="HCT56530.1"/>
    </source>
</evidence>
<dbReference type="InterPro" id="IPR014001">
    <property type="entry name" value="Helicase_ATP-bd"/>
</dbReference>
<dbReference type="GO" id="GO:0005524">
    <property type="term" value="F:ATP binding"/>
    <property type="evidence" value="ECO:0007669"/>
    <property type="project" value="UniProtKB-KW"/>
</dbReference>
<dbReference type="EMBL" id="DPIY01000005">
    <property type="protein sequence ID" value="HCT56530.1"/>
    <property type="molecule type" value="Genomic_DNA"/>
</dbReference>
<keyword evidence="8" id="KW-0413">Isomerase</keyword>
<dbReference type="Gene3D" id="3.40.50.300">
    <property type="entry name" value="P-loop containing nucleotide triphosphate hydrolases"/>
    <property type="match status" value="2"/>
</dbReference>
<evidence type="ECO:0000256" key="6">
    <source>
        <dbReference type="ARBA" id="ARBA00023125"/>
    </source>
</evidence>
<dbReference type="GO" id="GO:0004386">
    <property type="term" value="F:helicase activity"/>
    <property type="evidence" value="ECO:0007669"/>
    <property type="project" value="UniProtKB-KW"/>
</dbReference>
<evidence type="ECO:0000256" key="8">
    <source>
        <dbReference type="ARBA" id="ARBA00023235"/>
    </source>
</evidence>
<dbReference type="Pfam" id="PF19306">
    <property type="entry name" value="WHD_Lhr"/>
    <property type="match status" value="1"/>
</dbReference>
<dbReference type="GO" id="GO:0016887">
    <property type="term" value="F:ATP hydrolysis activity"/>
    <property type="evidence" value="ECO:0007669"/>
    <property type="project" value="TreeGrafter"/>
</dbReference>
<feature type="domain" description="Helicase ATP-binding" evidence="11">
    <location>
        <begin position="90"/>
        <end position="279"/>
    </location>
</feature>
<dbReference type="SMART" id="SM00490">
    <property type="entry name" value="HELICc"/>
    <property type="match status" value="1"/>
</dbReference>
<dbReference type="Proteomes" id="UP000264071">
    <property type="component" value="Unassembled WGS sequence"/>
</dbReference>
<protein>
    <submittedName>
        <fullName evidence="13">Ligase-associated DNA damage response DEXH box helicase</fullName>
    </submittedName>
</protein>
<dbReference type="GO" id="GO:0006281">
    <property type="term" value="P:DNA repair"/>
    <property type="evidence" value="ECO:0007669"/>
    <property type="project" value="UniProtKB-KW"/>
</dbReference>
<dbReference type="InterPro" id="IPR017170">
    <property type="entry name" value="Lhr-like"/>
</dbReference>
<dbReference type="InterPro" id="IPR027417">
    <property type="entry name" value="P-loop_NTPase"/>
</dbReference>
<dbReference type="PROSITE" id="PS51192">
    <property type="entry name" value="HELICASE_ATP_BIND_1"/>
    <property type="match status" value="1"/>
</dbReference>
<feature type="domain" description="Helicase C-terminal" evidence="12">
    <location>
        <begin position="317"/>
        <end position="479"/>
    </location>
</feature>
<dbReference type="InterPro" id="IPR045628">
    <property type="entry name" value="Lhr_WH_dom"/>
</dbReference>
<dbReference type="InterPro" id="IPR026362">
    <property type="entry name" value="DEXH_lig_assoc"/>
</dbReference>
<keyword evidence="4" id="KW-0347">Helicase</keyword>
<gene>
    <name evidence="13" type="ORF">DGD08_04875</name>
</gene>
<evidence type="ECO:0000259" key="11">
    <source>
        <dbReference type="PROSITE" id="PS51192"/>
    </source>
</evidence>
<evidence type="ECO:0000256" key="4">
    <source>
        <dbReference type="ARBA" id="ARBA00022806"/>
    </source>
</evidence>
<dbReference type="CDD" id="cd18796">
    <property type="entry name" value="SF2_C_LHR"/>
    <property type="match status" value="1"/>
</dbReference>
<dbReference type="InterPro" id="IPR001650">
    <property type="entry name" value="Helicase_C-like"/>
</dbReference>
<dbReference type="PIRSF" id="PIRSF037307">
    <property type="entry name" value="Lhr-like_helic_prd"/>
    <property type="match status" value="1"/>
</dbReference>
<dbReference type="Pfam" id="PF08494">
    <property type="entry name" value="DEAD_assoc"/>
    <property type="match status" value="1"/>
</dbReference>
<evidence type="ECO:0000256" key="9">
    <source>
        <dbReference type="ARBA" id="ARBA00093467"/>
    </source>
</evidence>
<dbReference type="Pfam" id="PF00271">
    <property type="entry name" value="Helicase_C"/>
    <property type="match status" value="1"/>
</dbReference>
<evidence type="ECO:0000313" key="14">
    <source>
        <dbReference type="Proteomes" id="UP000264071"/>
    </source>
</evidence>
<feature type="region of interest" description="Disordered" evidence="10">
    <location>
        <begin position="40"/>
        <end position="66"/>
    </location>
</feature>
<accession>A0A3D4V5Y8</accession>
<evidence type="ECO:0000256" key="1">
    <source>
        <dbReference type="ARBA" id="ARBA00022741"/>
    </source>
</evidence>
<dbReference type="InterPro" id="IPR052511">
    <property type="entry name" value="ATP-dep_Helicase"/>
</dbReference>
<organism evidence="13 14">
    <name type="scientific">Gemmatimonas aurantiaca</name>
    <dbReference type="NCBI Taxonomy" id="173480"/>
    <lineage>
        <taxon>Bacteria</taxon>
        <taxon>Pseudomonadati</taxon>
        <taxon>Gemmatimonadota</taxon>
        <taxon>Gemmatimonadia</taxon>
        <taxon>Gemmatimonadales</taxon>
        <taxon>Gemmatimonadaceae</taxon>
        <taxon>Gemmatimonas</taxon>
    </lineage>
</organism>
<dbReference type="PROSITE" id="PS51194">
    <property type="entry name" value="HELICASE_CTER"/>
    <property type="match status" value="1"/>
</dbReference>
<dbReference type="PANTHER" id="PTHR47962:SF3">
    <property type="entry name" value="LARGE ATP-DEPENDENT HELICASE-RELATED PROTEIN"/>
    <property type="match status" value="1"/>
</dbReference>
<evidence type="ECO:0000256" key="7">
    <source>
        <dbReference type="ARBA" id="ARBA00023204"/>
    </source>
</evidence>
<dbReference type="InterPro" id="IPR013701">
    <property type="entry name" value="Lhr-like_DEAD/DEAH_assoc"/>
</dbReference>
<evidence type="ECO:0000259" key="12">
    <source>
        <dbReference type="PROSITE" id="PS51194"/>
    </source>
</evidence>
<dbReference type="Pfam" id="PF00270">
    <property type="entry name" value="DEAD"/>
    <property type="match status" value="1"/>
</dbReference>
<comment type="caution">
    <text evidence="13">The sequence shown here is derived from an EMBL/GenBank/DDBJ whole genome shotgun (WGS) entry which is preliminary data.</text>
</comment>
<keyword evidence="1" id="KW-0547">Nucleotide-binding</keyword>
<name>A0A3D4V5Y8_9BACT</name>
<comment type="similarity">
    <text evidence="9">Belongs to the Lhr helicase family. Lhr-Core subfamily.</text>
</comment>
<dbReference type="PANTHER" id="PTHR47962">
    <property type="entry name" value="ATP-DEPENDENT HELICASE LHR-RELATED-RELATED"/>
    <property type="match status" value="1"/>
</dbReference>
<proteinExistence type="inferred from homology"/>
<dbReference type="NCBIfam" id="TIGR04121">
    <property type="entry name" value="DEXH_lig_assoc"/>
    <property type="match status" value="1"/>
</dbReference>
<evidence type="ECO:0000256" key="3">
    <source>
        <dbReference type="ARBA" id="ARBA00022801"/>
    </source>
</evidence>
<keyword evidence="7" id="KW-0234">DNA repair</keyword>
<keyword evidence="6" id="KW-0238">DNA-binding</keyword>